<dbReference type="HOGENOM" id="CLU_2653372_0_0_6"/>
<gene>
    <name evidence="3" type="ORF">Thi970DRAFT_00522</name>
</gene>
<evidence type="ECO:0000256" key="2">
    <source>
        <dbReference type="SAM" id="SignalP"/>
    </source>
</evidence>
<dbReference type="RefSeq" id="WP_009146968.1">
    <property type="nucleotide sequence ID" value="NZ_CP121471.1"/>
</dbReference>
<evidence type="ECO:0000313" key="3">
    <source>
        <dbReference type="EMBL" id="EIC22883.1"/>
    </source>
</evidence>
<protein>
    <submittedName>
        <fullName evidence="3">Uncharacterized protein</fullName>
    </submittedName>
</protein>
<feature type="chain" id="PRO_5003617344" evidence="2">
    <location>
        <begin position="22"/>
        <end position="76"/>
    </location>
</feature>
<accession>H8YWQ7</accession>
<dbReference type="EMBL" id="JH603168">
    <property type="protein sequence ID" value="EIC22883.1"/>
    <property type="molecule type" value="Genomic_DNA"/>
</dbReference>
<reference evidence="4" key="1">
    <citation type="submission" date="2011-06" db="EMBL/GenBank/DDBJ databases">
        <authorList>
            <consortium name="US DOE Joint Genome Institute (JGI-PGF)"/>
            <person name="Lucas S."/>
            <person name="Han J."/>
            <person name="Lapidus A."/>
            <person name="Cheng J.-F."/>
            <person name="Goodwin L."/>
            <person name="Pitluck S."/>
            <person name="Peters L."/>
            <person name="Land M.L."/>
            <person name="Hauser L."/>
            <person name="Vogl K."/>
            <person name="Liu Z."/>
            <person name="Overmann J."/>
            <person name="Frigaard N.-U."/>
            <person name="Bryant D.A."/>
            <person name="Woyke T.J."/>
        </authorList>
    </citation>
    <scope>NUCLEOTIDE SEQUENCE [LARGE SCALE GENOMIC DNA]</scope>
    <source>
        <strain evidence="4">970</strain>
    </source>
</reference>
<name>H8YWQ7_9GAMM</name>
<dbReference type="Proteomes" id="UP000002964">
    <property type="component" value="Unassembled WGS sequence"/>
</dbReference>
<feature type="signal peptide" evidence="2">
    <location>
        <begin position="1"/>
        <end position="21"/>
    </location>
</feature>
<dbReference type="AlphaFoldDB" id="H8YWQ7"/>
<proteinExistence type="predicted"/>
<sequence>MKRLTMAVGLLTLGLATGAFGNAQEYCEGYKAGYKAGRGRNDVAVPTCPAAPTTPAGSTPYQEGLKAGMKAGSKDK</sequence>
<dbReference type="eggNOG" id="ENOG502ZGHI">
    <property type="taxonomic scope" value="Bacteria"/>
</dbReference>
<keyword evidence="4" id="KW-1185">Reference proteome</keyword>
<keyword evidence="2" id="KW-0732">Signal</keyword>
<feature type="compositionally biased region" description="Low complexity" evidence="1">
    <location>
        <begin position="51"/>
        <end position="60"/>
    </location>
</feature>
<reference evidence="3 4" key="2">
    <citation type="submission" date="2011-11" db="EMBL/GenBank/DDBJ databases">
        <authorList>
            <consortium name="US DOE Joint Genome Institute"/>
            <person name="Lucas S."/>
            <person name="Han J."/>
            <person name="Lapidus A."/>
            <person name="Cheng J.-F."/>
            <person name="Goodwin L."/>
            <person name="Pitluck S."/>
            <person name="Peters L."/>
            <person name="Ovchinnikova G."/>
            <person name="Zhang X."/>
            <person name="Detter J.C."/>
            <person name="Han C."/>
            <person name="Tapia R."/>
            <person name="Land M."/>
            <person name="Hauser L."/>
            <person name="Kyrpides N."/>
            <person name="Ivanova N."/>
            <person name="Pagani I."/>
            <person name="Vogl K."/>
            <person name="Liu Z."/>
            <person name="Overmann J."/>
            <person name="Frigaard N.-U."/>
            <person name="Bryant D."/>
            <person name="Woyke T."/>
        </authorList>
    </citation>
    <scope>NUCLEOTIDE SEQUENCE [LARGE SCALE GENOMIC DNA]</scope>
    <source>
        <strain evidence="3 4">970</strain>
    </source>
</reference>
<evidence type="ECO:0000313" key="4">
    <source>
        <dbReference type="Proteomes" id="UP000002964"/>
    </source>
</evidence>
<organism evidence="3 4">
    <name type="scientific">Thiorhodovibrio frisius</name>
    <dbReference type="NCBI Taxonomy" id="631362"/>
    <lineage>
        <taxon>Bacteria</taxon>
        <taxon>Pseudomonadati</taxon>
        <taxon>Pseudomonadota</taxon>
        <taxon>Gammaproteobacteria</taxon>
        <taxon>Chromatiales</taxon>
        <taxon>Chromatiaceae</taxon>
        <taxon>Thiorhodovibrio</taxon>
    </lineage>
</organism>
<evidence type="ECO:0000256" key="1">
    <source>
        <dbReference type="SAM" id="MobiDB-lite"/>
    </source>
</evidence>
<feature type="region of interest" description="Disordered" evidence="1">
    <location>
        <begin position="51"/>
        <end position="76"/>
    </location>
</feature>
<dbReference type="STRING" id="631362.Thi970DRAFT_00522"/>